<dbReference type="STRING" id="104452.A0A0L7L7M4"/>
<sequence length="144" mass="16097">MGTHHGKPMFTKVNKHTTSGAMILNCYHHAKLRPLYYGKQAYAVGGHDISITLDCEHCTMVTHHGKPMFTKVNKHTSSEAMIQHHAKLRPLYHGHGKQAYDVGGHDSSITLDCDHCAMVTHHGKPMFTRVNKHTMSEAMIASSR</sequence>
<evidence type="ECO:0000313" key="2">
    <source>
        <dbReference type="Proteomes" id="UP000037510"/>
    </source>
</evidence>
<dbReference type="AlphaFoldDB" id="A0A0L7L7M4"/>
<comment type="caution">
    <text evidence="1">The sequence shown here is derived from an EMBL/GenBank/DDBJ whole genome shotgun (WGS) entry which is preliminary data.</text>
</comment>
<reference evidence="1 2" key="1">
    <citation type="journal article" date="2015" name="Genome Biol. Evol.">
        <title>The genome of winter moth (Operophtera brumata) provides a genomic perspective on sexual dimorphism and phenology.</title>
        <authorList>
            <person name="Derks M.F."/>
            <person name="Smit S."/>
            <person name="Salis L."/>
            <person name="Schijlen E."/>
            <person name="Bossers A."/>
            <person name="Mateman C."/>
            <person name="Pijl A.S."/>
            <person name="de Ridder D."/>
            <person name="Groenen M.A."/>
            <person name="Visser M.E."/>
            <person name="Megens H.J."/>
        </authorList>
    </citation>
    <scope>NUCLEOTIDE SEQUENCE [LARGE SCALE GENOMIC DNA]</scope>
    <source>
        <strain evidence="1">WM2013NL</strain>
        <tissue evidence="1">Head and thorax</tissue>
    </source>
</reference>
<proteinExistence type="predicted"/>
<organism evidence="1 2">
    <name type="scientific">Operophtera brumata</name>
    <name type="common">Winter moth</name>
    <name type="synonym">Phalaena brumata</name>
    <dbReference type="NCBI Taxonomy" id="104452"/>
    <lineage>
        <taxon>Eukaryota</taxon>
        <taxon>Metazoa</taxon>
        <taxon>Ecdysozoa</taxon>
        <taxon>Arthropoda</taxon>
        <taxon>Hexapoda</taxon>
        <taxon>Insecta</taxon>
        <taxon>Pterygota</taxon>
        <taxon>Neoptera</taxon>
        <taxon>Endopterygota</taxon>
        <taxon>Lepidoptera</taxon>
        <taxon>Glossata</taxon>
        <taxon>Ditrysia</taxon>
        <taxon>Geometroidea</taxon>
        <taxon>Geometridae</taxon>
        <taxon>Larentiinae</taxon>
        <taxon>Operophtera</taxon>
    </lineage>
</organism>
<keyword evidence="2" id="KW-1185">Reference proteome</keyword>
<accession>A0A0L7L7M4</accession>
<name>A0A0L7L7M4_OPEBR</name>
<gene>
    <name evidence="1" type="ORF">OBRU01_10359</name>
</gene>
<dbReference type="Proteomes" id="UP000037510">
    <property type="component" value="Unassembled WGS sequence"/>
</dbReference>
<protein>
    <submittedName>
        <fullName evidence="1">LIM domain-binding protein</fullName>
    </submittedName>
</protein>
<evidence type="ECO:0000313" key="1">
    <source>
        <dbReference type="EMBL" id="KOB71365.1"/>
    </source>
</evidence>
<dbReference type="EMBL" id="JTDY01002461">
    <property type="protein sequence ID" value="KOB71365.1"/>
    <property type="molecule type" value="Genomic_DNA"/>
</dbReference>